<gene>
    <name evidence="2" type="ORF">FB558_0144</name>
</gene>
<dbReference type="InterPro" id="IPR029058">
    <property type="entry name" value="AB_hydrolase_fold"/>
</dbReference>
<evidence type="ECO:0000313" key="3">
    <source>
        <dbReference type="Proteomes" id="UP000315677"/>
    </source>
</evidence>
<dbReference type="RefSeq" id="WP_170231140.1">
    <property type="nucleotide sequence ID" value="NZ_VFPA01000001.1"/>
</dbReference>
<feature type="domain" description="AB hydrolase-1" evidence="1">
    <location>
        <begin position="49"/>
        <end position="257"/>
    </location>
</feature>
<dbReference type="PANTHER" id="PTHR43194">
    <property type="entry name" value="HYDROLASE ALPHA/BETA FOLD FAMILY"/>
    <property type="match status" value="1"/>
</dbReference>
<evidence type="ECO:0000313" key="2">
    <source>
        <dbReference type="EMBL" id="TQM13408.1"/>
    </source>
</evidence>
<dbReference type="Proteomes" id="UP000315677">
    <property type="component" value="Unassembled WGS sequence"/>
</dbReference>
<reference evidence="2 3" key="1">
    <citation type="submission" date="2019-06" db="EMBL/GenBank/DDBJ databases">
        <title>Sequencing the genomes of 1000 actinobacteria strains.</title>
        <authorList>
            <person name="Klenk H.-P."/>
        </authorList>
    </citation>
    <scope>NUCLEOTIDE SEQUENCE [LARGE SCALE GENOMIC DNA]</scope>
    <source>
        <strain evidence="2 3">DSM 45301</strain>
    </source>
</reference>
<dbReference type="AlphaFoldDB" id="A0A543DVQ0"/>
<name>A0A543DVQ0_9PSEU</name>
<keyword evidence="3" id="KW-1185">Reference proteome</keyword>
<dbReference type="PRINTS" id="PR00111">
    <property type="entry name" value="ABHYDROLASE"/>
</dbReference>
<dbReference type="PANTHER" id="PTHR43194:SF2">
    <property type="entry name" value="PEROXISOMAL MEMBRANE PROTEIN LPX1"/>
    <property type="match status" value="1"/>
</dbReference>
<dbReference type="GO" id="GO:0003824">
    <property type="term" value="F:catalytic activity"/>
    <property type="evidence" value="ECO:0007669"/>
    <property type="project" value="UniProtKB-ARBA"/>
</dbReference>
<dbReference type="EMBL" id="VFPA01000001">
    <property type="protein sequence ID" value="TQM13408.1"/>
    <property type="molecule type" value="Genomic_DNA"/>
</dbReference>
<dbReference type="Gene3D" id="3.40.50.1820">
    <property type="entry name" value="alpha/beta hydrolase"/>
    <property type="match status" value="1"/>
</dbReference>
<dbReference type="InterPro" id="IPR000073">
    <property type="entry name" value="AB_hydrolase_1"/>
</dbReference>
<protein>
    <submittedName>
        <fullName evidence="2">N-formylmaleamate deformylase</fullName>
    </submittedName>
</protein>
<accession>A0A543DVQ0</accession>
<sequence length="279" mass="30242">MSGVTIRGRSAVVEANGLRHRVLRYGEPGARDLLVLPGITSPAVTADFLAVRFAELGYRVTVPDIRGRGESDRASAGAYRMQDYAADVAGLVDALDLREPVIVGHSMGARIAAAYAARHAPDRHGLLVLVDPPVSGPGRGPYPTSREAFLQQLHEAQRGTTADEVRRYYPLWPERELQLRAQALASCDETAVCETHTGFETEDFFDHWAAVTPPAVLVRGADSPVVPPTATDDLRRARPDIEIHSVPGAGHMVPWDNLSGFLDTVRPLLLTHVHDTSPA</sequence>
<evidence type="ECO:0000259" key="1">
    <source>
        <dbReference type="Pfam" id="PF00561"/>
    </source>
</evidence>
<proteinExistence type="predicted"/>
<dbReference type="Pfam" id="PF00561">
    <property type="entry name" value="Abhydrolase_1"/>
    <property type="match status" value="1"/>
</dbReference>
<dbReference type="SUPFAM" id="SSF53474">
    <property type="entry name" value="alpha/beta-Hydrolases"/>
    <property type="match status" value="1"/>
</dbReference>
<comment type="caution">
    <text evidence="2">The sequence shown here is derived from an EMBL/GenBank/DDBJ whole genome shotgun (WGS) entry which is preliminary data.</text>
</comment>
<organism evidence="2 3">
    <name type="scientific">Pseudonocardia kunmingensis</name>
    <dbReference type="NCBI Taxonomy" id="630975"/>
    <lineage>
        <taxon>Bacteria</taxon>
        <taxon>Bacillati</taxon>
        <taxon>Actinomycetota</taxon>
        <taxon>Actinomycetes</taxon>
        <taxon>Pseudonocardiales</taxon>
        <taxon>Pseudonocardiaceae</taxon>
        <taxon>Pseudonocardia</taxon>
    </lineage>
</organism>
<dbReference type="InterPro" id="IPR050228">
    <property type="entry name" value="Carboxylesterase_BioH"/>
</dbReference>